<dbReference type="AlphaFoldDB" id="A0A6P8DZX6"/>
<dbReference type="GeneID" id="116211014"/>
<organism evidence="3 4">
    <name type="scientific">Punica granatum</name>
    <name type="common">Pomegranate</name>
    <dbReference type="NCBI Taxonomy" id="22663"/>
    <lineage>
        <taxon>Eukaryota</taxon>
        <taxon>Viridiplantae</taxon>
        <taxon>Streptophyta</taxon>
        <taxon>Embryophyta</taxon>
        <taxon>Tracheophyta</taxon>
        <taxon>Spermatophyta</taxon>
        <taxon>Magnoliopsida</taxon>
        <taxon>eudicotyledons</taxon>
        <taxon>Gunneridae</taxon>
        <taxon>Pentapetalae</taxon>
        <taxon>rosids</taxon>
        <taxon>malvids</taxon>
        <taxon>Myrtales</taxon>
        <taxon>Lythraceae</taxon>
        <taxon>Punica</taxon>
    </lineage>
</organism>
<feature type="compositionally biased region" description="Basic and acidic residues" evidence="1">
    <location>
        <begin position="379"/>
        <end position="393"/>
    </location>
</feature>
<reference evidence="4" key="2">
    <citation type="submission" date="2025-08" db="UniProtKB">
        <authorList>
            <consortium name="RefSeq"/>
        </authorList>
    </citation>
    <scope>IDENTIFICATION</scope>
    <source>
        <tissue evidence="4">Leaf</tissue>
    </source>
</reference>
<dbReference type="OrthoDB" id="758104at2759"/>
<dbReference type="InterPro" id="IPR044257">
    <property type="entry name" value="TRM32-like"/>
</dbReference>
<dbReference type="RefSeq" id="XP_031401060.1">
    <property type="nucleotide sequence ID" value="XM_031545200.1"/>
</dbReference>
<reference evidence="3" key="1">
    <citation type="journal article" date="2020" name="Plant Biotechnol. J.">
        <title>The pomegranate (Punica granatum L.) draft genome dissects genetic divergence between soft- and hard-seeded cultivars.</title>
        <authorList>
            <person name="Luo X."/>
            <person name="Li H."/>
            <person name="Wu Z."/>
            <person name="Yao W."/>
            <person name="Zhao P."/>
            <person name="Cao D."/>
            <person name="Yu H."/>
            <person name="Li K."/>
            <person name="Poudel K."/>
            <person name="Zhao D."/>
            <person name="Zhang F."/>
            <person name="Xia X."/>
            <person name="Chen L."/>
            <person name="Wang Q."/>
            <person name="Jing D."/>
            <person name="Cao S."/>
        </authorList>
    </citation>
    <scope>NUCLEOTIDE SEQUENCE [LARGE SCALE GENOMIC DNA]</scope>
    <source>
        <strain evidence="3">cv. Tunisia</strain>
    </source>
</reference>
<dbReference type="Proteomes" id="UP000515151">
    <property type="component" value="Chromosome 6"/>
</dbReference>
<evidence type="ECO:0000313" key="4">
    <source>
        <dbReference type="RefSeq" id="XP_031401060.1"/>
    </source>
</evidence>
<dbReference type="PANTHER" id="PTHR47071:SF2">
    <property type="entry name" value="PROTEIN TRM32"/>
    <property type="match status" value="1"/>
</dbReference>
<feature type="region of interest" description="Disordered" evidence="1">
    <location>
        <begin position="376"/>
        <end position="442"/>
    </location>
</feature>
<dbReference type="InterPro" id="IPR025486">
    <property type="entry name" value="DUF4378"/>
</dbReference>
<evidence type="ECO:0000259" key="2">
    <source>
        <dbReference type="Pfam" id="PF14309"/>
    </source>
</evidence>
<evidence type="ECO:0000313" key="3">
    <source>
        <dbReference type="Proteomes" id="UP000515151"/>
    </source>
</evidence>
<protein>
    <submittedName>
        <fullName evidence="4">Protein TRM32-like isoform X1</fullName>
    </submittedName>
</protein>
<name>A0A6P8DZX6_PUNGR</name>
<feature type="region of interest" description="Disordered" evidence="1">
    <location>
        <begin position="258"/>
        <end position="292"/>
    </location>
</feature>
<gene>
    <name evidence="4" type="primary">LOC116211014</name>
</gene>
<proteinExistence type="predicted"/>
<feature type="compositionally biased region" description="Basic and acidic residues" evidence="1">
    <location>
        <begin position="401"/>
        <end position="416"/>
    </location>
</feature>
<accession>A0A6P8DZX6</accession>
<keyword evidence="3" id="KW-1185">Reference proteome</keyword>
<feature type="domain" description="DUF4378" evidence="2">
    <location>
        <begin position="538"/>
        <end position="694"/>
    </location>
</feature>
<dbReference type="PANTHER" id="PTHR47071">
    <property type="entry name" value="PROTEIN TRM32"/>
    <property type="match status" value="1"/>
</dbReference>
<sequence length="698" mass="79088">MGKHLPFSGQCKVELGEHQPGCFWGMLHVLDYHHWQYMKRLLHHKKHHMRRKRNRCCVNPKTISFTYDAGKAPEHNDAESEHLPGQHHIEGGETLVATDISNEEVDKKHDHLIGGEMGRTTPCSTKAEDELFQRILHNSHFGIVKDVATEYDANRDPRFTKARSFPVPSSSGVQSYKASTLKHKQNEVWFFPGGDGREIGSSNFPKDHKIRLKPFNGIFKQETTFSSLDSPKTVHSHGWNHLIISQFKGIKRRIKRALKENRKGDSPTEAIIDHGSSTDDKNENSNDRVEESKLQGMLRLSSLNDSLDKYARLFEESVSLESKATKLNNSKSLKLTTEDRTSAPKTFRRRLSLPDHETLGALLGDLSYDHLYSGLPTKTKTESNKSKELKLKSEPLGSSHDFPKIDPMEKSSEGRDANLITEPGQSSVGDGTEDRFGDDDICDENSVESVKRKNILIHGEEIGMSLKDAAEAEPSSPVSVLHSFLSHWKTGVAPFSFLEGMELHPLGALDDGNIGTRNEAAGNLLQTRPIIVEEDVTDFNFVKDILKLGGFFQNEFIEPWESMDLPLNPKLFDDSEVSKLHGIECSDGQCGHQVLFDLTNEALLEICERHFTYFPRAFSLGRFTRPVTKGQHLLEDVWTRVKWYRSMGPELDTTLDDIVGQDMAKGDRWMDLEWESQCRALELEDMIFDELVNELIRS</sequence>
<dbReference type="Pfam" id="PF14309">
    <property type="entry name" value="DUF4378"/>
    <property type="match status" value="1"/>
</dbReference>
<evidence type="ECO:0000256" key="1">
    <source>
        <dbReference type="SAM" id="MobiDB-lite"/>
    </source>
</evidence>
<feature type="compositionally biased region" description="Basic and acidic residues" evidence="1">
    <location>
        <begin position="276"/>
        <end position="292"/>
    </location>
</feature>